<organism evidence="8 9">
    <name type="scientific">Actinia tenebrosa</name>
    <name type="common">Australian red waratah sea anemone</name>
    <dbReference type="NCBI Taxonomy" id="6105"/>
    <lineage>
        <taxon>Eukaryota</taxon>
        <taxon>Metazoa</taxon>
        <taxon>Cnidaria</taxon>
        <taxon>Anthozoa</taxon>
        <taxon>Hexacorallia</taxon>
        <taxon>Actiniaria</taxon>
        <taxon>Actiniidae</taxon>
        <taxon>Actinia</taxon>
    </lineage>
</organism>
<proteinExistence type="predicted"/>
<keyword evidence="6" id="KW-0175">Coiled coil</keyword>
<feature type="compositionally biased region" description="Polar residues" evidence="7">
    <location>
        <begin position="46"/>
        <end position="58"/>
    </location>
</feature>
<name>A0A6P8I5R0_ACTTE</name>
<evidence type="ECO:0000256" key="6">
    <source>
        <dbReference type="SAM" id="Coils"/>
    </source>
</evidence>
<dbReference type="GeneID" id="116298848"/>
<dbReference type="InterPro" id="IPR013907">
    <property type="entry name" value="Sds3"/>
</dbReference>
<feature type="compositionally biased region" description="Polar residues" evidence="7">
    <location>
        <begin position="285"/>
        <end position="299"/>
    </location>
</feature>
<dbReference type="PANTHER" id="PTHR21964">
    <property type="entry name" value="BREAST CANCER METASTASIS-SUPPRESSOR 1"/>
    <property type="match status" value="1"/>
</dbReference>
<evidence type="ECO:0000256" key="2">
    <source>
        <dbReference type="ARBA" id="ARBA00022491"/>
    </source>
</evidence>
<evidence type="ECO:0000256" key="5">
    <source>
        <dbReference type="ARBA" id="ARBA00023242"/>
    </source>
</evidence>
<gene>
    <name evidence="9" type="primary">LOC116298848</name>
</gene>
<evidence type="ECO:0000256" key="7">
    <source>
        <dbReference type="SAM" id="MobiDB-lite"/>
    </source>
</evidence>
<dbReference type="GO" id="GO:0010468">
    <property type="term" value="P:regulation of gene expression"/>
    <property type="evidence" value="ECO:0007669"/>
    <property type="project" value="UniProtKB-ARBA"/>
</dbReference>
<dbReference type="FunCoup" id="A0A6P8I5R0">
    <property type="interactions" value="3119"/>
</dbReference>
<feature type="region of interest" description="Disordered" evidence="7">
    <location>
        <begin position="77"/>
        <end position="112"/>
    </location>
</feature>
<keyword evidence="8" id="KW-1185">Reference proteome</keyword>
<dbReference type="GO" id="GO:0005654">
    <property type="term" value="C:nucleoplasm"/>
    <property type="evidence" value="ECO:0007669"/>
    <property type="project" value="UniProtKB-ARBA"/>
</dbReference>
<reference evidence="9" key="1">
    <citation type="submission" date="2025-08" db="UniProtKB">
        <authorList>
            <consortium name="RefSeq"/>
        </authorList>
    </citation>
    <scope>IDENTIFICATION</scope>
    <source>
        <tissue evidence="9">Tentacle</tissue>
    </source>
</reference>
<dbReference type="Gene3D" id="1.20.5.1500">
    <property type="match status" value="1"/>
</dbReference>
<dbReference type="InParanoid" id="A0A6P8I5R0"/>
<keyword evidence="5" id="KW-0539">Nucleus</keyword>
<evidence type="ECO:0000313" key="9">
    <source>
        <dbReference type="RefSeq" id="XP_031563278.1"/>
    </source>
</evidence>
<evidence type="ECO:0000256" key="1">
    <source>
        <dbReference type="ARBA" id="ARBA00004123"/>
    </source>
</evidence>
<keyword evidence="3" id="KW-0805">Transcription regulation</keyword>
<keyword evidence="4" id="KW-0804">Transcription</keyword>
<feature type="region of interest" description="Disordered" evidence="7">
    <location>
        <begin position="233"/>
        <end position="262"/>
    </location>
</feature>
<evidence type="ECO:0000256" key="4">
    <source>
        <dbReference type="ARBA" id="ARBA00023163"/>
    </source>
</evidence>
<dbReference type="OrthoDB" id="70376at2759"/>
<dbReference type="KEGG" id="aten:116298848"/>
<dbReference type="AlphaFoldDB" id="A0A6P8I5R0"/>
<keyword evidence="2" id="KW-0678">Repressor</keyword>
<feature type="coiled-coil region" evidence="6">
    <location>
        <begin position="185"/>
        <end position="227"/>
    </location>
</feature>
<dbReference type="Pfam" id="PF08598">
    <property type="entry name" value="Sds3"/>
    <property type="match status" value="1"/>
</dbReference>
<feature type="compositionally biased region" description="Basic and acidic residues" evidence="7">
    <location>
        <begin position="77"/>
        <end position="86"/>
    </location>
</feature>
<sequence length="394" mass="45205">MPRTKGNHTTVKSKTEKKLRRKISQSNGKAKIARRRKKSTGGVSPRSDSSGISVNQDDASAVAPDKINMAAVYSREASFDDNKSDLFDDDEDSRGFLHPNESDEDTEDASETDMAKLEEEFTEMKEQMYQEKLRDYKNQLHLLNIGKHEEYSRRLKELEKIRDERLLITEICKNYEFELIESEHIKEKQSIQQEYEQKKIDLKETLLSELQDKKRTIEAERVSMELTGDSVEIKPAVTRKLRRRPNEPLPAPEKRRKTSPQINYLLDEDDIIDDLRALNKFLPTRENTNSPALSQSKGNSRVKGDSGNNSSHSDSSHSDARLDDGKLYYDKKWFHKGNSIIVENRDGAKYSGTLSSIGQNEIVIKKTDNTKTKIYLTSLQKGKFILKKKNNTAS</sequence>
<accession>A0A6P8I5R0</accession>
<protein>
    <submittedName>
        <fullName evidence="9">Sin3 histone deacetylase corepressor complex component SDS3-like</fullName>
    </submittedName>
</protein>
<feature type="region of interest" description="Disordered" evidence="7">
    <location>
        <begin position="283"/>
        <end position="321"/>
    </location>
</feature>
<evidence type="ECO:0000313" key="8">
    <source>
        <dbReference type="Proteomes" id="UP000515163"/>
    </source>
</evidence>
<dbReference type="SMART" id="SM01401">
    <property type="entry name" value="Sds3"/>
    <property type="match status" value="1"/>
</dbReference>
<feature type="region of interest" description="Disordered" evidence="7">
    <location>
        <begin position="1"/>
        <end position="64"/>
    </location>
</feature>
<dbReference type="RefSeq" id="XP_031563278.1">
    <property type="nucleotide sequence ID" value="XM_031707418.1"/>
</dbReference>
<comment type="subcellular location">
    <subcellularLocation>
        <location evidence="1">Nucleus</location>
    </subcellularLocation>
</comment>
<evidence type="ECO:0000256" key="3">
    <source>
        <dbReference type="ARBA" id="ARBA00023015"/>
    </source>
</evidence>
<feature type="compositionally biased region" description="Acidic residues" evidence="7">
    <location>
        <begin position="102"/>
        <end position="111"/>
    </location>
</feature>
<dbReference type="Proteomes" id="UP000515163">
    <property type="component" value="Unplaced"/>
</dbReference>